<dbReference type="STRING" id="1400863.BN873_950039"/>
<gene>
    <name evidence="1" type="ORF">BN873_950039</name>
</gene>
<reference evidence="1" key="2">
    <citation type="submission" date="2014-03" db="EMBL/GenBank/DDBJ databases">
        <title>Candidatus Competibacter-lineage genomes retrieved from metagenomes reveal functional metabolic diversity.</title>
        <authorList>
            <person name="McIlroy S.J."/>
            <person name="Albertsen M."/>
            <person name="Andresen E.K."/>
            <person name="Saunders A.M."/>
            <person name="Kristiansen R."/>
            <person name="Stokholm-Bjerregaard M."/>
            <person name="Nielsen K.L."/>
            <person name="Nielsen P.H."/>
        </authorList>
    </citation>
    <scope>NUCLEOTIDE SEQUENCE</scope>
    <source>
        <strain evidence="1">Run_A_D11</strain>
    </source>
</reference>
<sequence length="82" mass="8936">MNVAELIYQHSLQLPESAAQEALVFIQDLATRYAITTVASPLRGANDTEAFLADIADDLSADFPDEITDADLGIDIRREALD</sequence>
<dbReference type="AlphaFoldDB" id="W6M8P7"/>
<dbReference type="RefSeq" id="WP_048676597.1">
    <property type="nucleotide sequence ID" value="NZ_CBTJ020000108.1"/>
</dbReference>
<dbReference type="OrthoDB" id="5772917at2"/>
<organism evidence="1 2">
    <name type="scientific">Candidatus Competibacter denitrificans Run_A_D11</name>
    <dbReference type="NCBI Taxonomy" id="1400863"/>
    <lineage>
        <taxon>Bacteria</taxon>
        <taxon>Pseudomonadati</taxon>
        <taxon>Pseudomonadota</taxon>
        <taxon>Gammaproteobacteria</taxon>
        <taxon>Candidatus Competibacteraceae</taxon>
        <taxon>Candidatus Competibacter</taxon>
    </lineage>
</organism>
<comment type="caution">
    <text evidence="1">The sequence shown here is derived from an EMBL/GenBank/DDBJ whole genome shotgun (WGS) entry which is preliminary data.</text>
</comment>
<dbReference type="EMBL" id="CBTJ020000108">
    <property type="protein sequence ID" value="CDI04356.1"/>
    <property type="molecule type" value="Genomic_DNA"/>
</dbReference>
<dbReference type="Proteomes" id="UP000035760">
    <property type="component" value="Unassembled WGS sequence"/>
</dbReference>
<reference evidence="1" key="1">
    <citation type="submission" date="2013-07" db="EMBL/GenBank/DDBJ databases">
        <authorList>
            <person name="McIlroy S."/>
        </authorList>
    </citation>
    <scope>NUCLEOTIDE SEQUENCE [LARGE SCALE GENOMIC DNA]</scope>
    <source>
        <strain evidence="1">Run_A_D11</strain>
    </source>
</reference>
<evidence type="ECO:0000313" key="1">
    <source>
        <dbReference type="EMBL" id="CDI04356.1"/>
    </source>
</evidence>
<evidence type="ECO:0000313" key="2">
    <source>
        <dbReference type="Proteomes" id="UP000035760"/>
    </source>
</evidence>
<name>W6M8P7_9GAMM</name>
<protein>
    <submittedName>
        <fullName evidence="1">Uncharacterized protein</fullName>
    </submittedName>
</protein>
<accession>W6M8P7</accession>
<keyword evidence="2" id="KW-1185">Reference proteome</keyword>
<proteinExistence type="predicted"/>